<evidence type="ECO:0000256" key="5">
    <source>
        <dbReference type="ARBA" id="ARBA00022777"/>
    </source>
</evidence>
<feature type="transmembrane region" description="Helical" evidence="8">
    <location>
        <begin position="68"/>
        <end position="85"/>
    </location>
</feature>
<feature type="transmembrane region" description="Helical" evidence="8">
    <location>
        <begin position="38"/>
        <end position="61"/>
    </location>
</feature>
<dbReference type="Gene3D" id="1.10.287.130">
    <property type="match status" value="1"/>
</dbReference>
<sequence length="669" mass="78000">MLNEKINYKHKCLMSRVFIGTLIGLTFIDLVFKMTDEFIFIIKMLNFSISILIFIMSIVGVNNKQLKILKYVGIGYFYIAIVRFIDLEYIFSINSILGSLSLFQLITYLEVLNMISSIVLFKKGYSPKVQNIVFITITPIIFAFVQAEYSSISSITDVYNAYSAIIANQGILAILFGFLLYYYKKNKVDKNYKWIVDVTLIIVLNNIFVVLEAILNIELTFLIWIAKPISYFLVYAKIEEILISSVYEGAYESLNRAKKVKTNLNKSLKRREKQLKELNLLLEKSEKKYYDVVKALSDGLLLFENDIMVYSNDYKETDYNMVNEIIYDSNKLKLNKILSKITGEEYPDNYDINDFTIEVDTRNEYGENRNLEIDLVKINDNKKILVFNDITEIIKQREEIVKLEKRINDENIKDEFYSNISHELRTPINVIYSALQLNDIYLKSDEVNKINKNNNIIKQNCLRLIRTVNNFIDSNKLSEGFLDIEKSVYNIVDIIENVVLSCDFYMKLRETKLIFDPQYEEIYFYCDKSYIERIMLNILSNSLKYGKYKGNIYVMVKIENNEIIIEVINDAEAIPVDKRIVIFDKFTKINTSLNRPSEGSGLGLFLTRGLVELHDGEIKIDAGIKYGNIFKISFPYDSELKGEVISLNNNIEINELKEKIDIEFSDIYF</sequence>
<keyword evidence="8" id="KW-0812">Transmembrane</keyword>
<dbReference type="InterPro" id="IPR036097">
    <property type="entry name" value="HisK_dim/P_sf"/>
</dbReference>
<dbReference type="Pfam" id="PF00512">
    <property type="entry name" value="HisKA"/>
    <property type="match status" value="1"/>
</dbReference>
<dbReference type="InterPro" id="IPR003594">
    <property type="entry name" value="HATPase_dom"/>
</dbReference>
<evidence type="ECO:0000313" key="10">
    <source>
        <dbReference type="EMBL" id="MPM17957.1"/>
    </source>
</evidence>
<dbReference type="PRINTS" id="PR00344">
    <property type="entry name" value="BCTRLSENSOR"/>
</dbReference>
<reference evidence="10" key="1">
    <citation type="submission" date="2019-08" db="EMBL/GenBank/DDBJ databases">
        <authorList>
            <person name="Kucharzyk K."/>
            <person name="Murdoch R.W."/>
            <person name="Higgins S."/>
            <person name="Loffler F."/>
        </authorList>
    </citation>
    <scope>NUCLEOTIDE SEQUENCE</scope>
</reference>
<dbReference type="SMART" id="SM00388">
    <property type="entry name" value="HisKA"/>
    <property type="match status" value="1"/>
</dbReference>
<dbReference type="PANTHER" id="PTHR43711">
    <property type="entry name" value="TWO-COMPONENT HISTIDINE KINASE"/>
    <property type="match status" value="1"/>
</dbReference>
<dbReference type="PANTHER" id="PTHR43711:SF26">
    <property type="entry name" value="SENSOR HISTIDINE KINASE RCSC"/>
    <property type="match status" value="1"/>
</dbReference>
<evidence type="ECO:0000256" key="1">
    <source>
        <dbReference type="ARBA" id="ARBA00000085"/>
    </source>
</evidence>
<evidence type="ECO:0000256" key="6">
    <source>
        <dbReference type="ARBA" id="ARBA00023012"/>
    </source>
</evidence>
<dbReference type="GO" id="GO:0000155">
    <property type="term" value="F:phosphorelay sensor kinase activity"/>
    <property type="evidence" value="ECO:0007669"/>
    <property type="project" value="InterPro"/>
</dbReference>
<dbReference type="Pfam" id="PF02518">
    <property type="entry name" value="HATPase_c"/>
    <property type="match status" value="1"/>
</dbReference>
<accession>A0A644XPP8</accession>
<evidence type="ECO:0000256" key="2">
    <source>
        <dbReference type="ARBA" id="ARBA00012438"/>
    </source>
</evidence>
<dbReference type="SUPFAM" id="SSF47384">
    <property type="entry name" value="Homodimeric domain of signal transducing histidine kinase"/>
    <property type="match status" value="1"/>
</dbReference>
<dbReference type="PROSITE" id="PS50109">
    <property type="entry name" value="HIS_KIN"/>
    <property type="match status" value="1"/>
</dbReference>
<dbReference type="EMBL" id="VSSQ01002893">
    <property type="protein sequence ID" value="MPM17957.1"/>
    <property type="molecule type" value="Genomic_DNA"/>
</dbReference>
<proteinExistence type="predicted"/>
<protein>
    <recommendedName>
        <fullName evidence="2">histidine kinase</fullName>
        <ecNumber evidence="2">2.7.13.3</ecNumber>
    </recommendedName>
</protein>
<evidence type="ECO:0000259" key="9">
    <source>
        <dbReference type="PROSITE" id="PS50109"/>
    </source>
</evidence>
<keyword evidence="8" id="KW-1133">Transmembrane helix</keyword>
<feature type="transmembrane region" description="Helical" evidence="8">
    <location>
        <begin position="161"/>
        <end position="182"/>
    </location>
</feature>
<keyword evidence="6" id="KW-0902">Two-component regulatory system</keyword>
<keyword evidence="4 10" id="KW-0808">Transferase</keyword>
<evidence type="ECO:0000256" key="8">
    <source>
        <dbReference type="SAM" id="Phobius"/>
    </source>
</evidence>
<dbReference type="InterPro" id="IPR005467">
    <property type="entry name" value="His_kinase_dom"/>
</dbReference>
<dbReference type="CDD" id="cd00082">
    <property type="entry name" value="HisKA"/>
    <property type="match status" value="1"/>
</dbReference>
<dbReference type="AlphaFoldDB" id="A0A644XPP8"/>
<evidence type="ECO:0000256" key="3">
    <source>
        <dbReference type="ARBA" id="ARBA00022553"/>
    </source>
</evidence>
<organism evidence="10">
    <name type="scientific">bioreactor metagenome</name>
    <dbReference type="NCBI Taxonomy" id="1076179"/>
    <lineage>
        <taxon>unclassified sequences</taxon>
        <taxon>metagenomes</taxon>
        <taxon>ecological metagenomes</taxon>
    </lineage>
</organism>
<dbReference type="SUPFAM" id="SSF55874">
    <property type="entry name" value="ATPase domain of HSP90 chaperone/DNA topoisomerase II/histidine kinase"/>
    <property type="match status" value="1"/>
</dbReference>
<feature type="transmembrane region" description="Helical" evidence="8">
    <location>
        <begin position="91"/>
        <end position="111"/>
    </location>
</feature>
<keyword evidence="7" id="KW-0175">Coiled coil</keyword>
<comment type="caution">
    <text evidence="10">The sequence shown here is derived from an EMBL/GenBank/DDBJ whole genome shotgun (WGS) entry which is preliminary data.</text>
</comment>
<comment type="catalytic activity">
    <reaction evidence="1">
        <text>ATP + protein L-histidine = ADP + protein N-phospho-L-histidine.</text>
        <dbReference type="EC" id="2.7.13.3"/>
    </reaction>
</comment>
<keyword evidence="8" id="KW-0472">Membrane</keyword>
<name>A0A644XPP8_9ZZZZ</name>
<dbReference type="InterPro" id="IPR004358">
    <property type="entry name" value="Sig_transdc_His_kin-like_C"/>
</dbReference>
<feature type="coiled-coil region" evidence="7">
    <location>
        <begin position="254"/>
        <end position="288"/>
    </location>
</feature>
<dbReference type="InterPro" id="IPR036890">
    <property type="entry name" value="HATPase_C_sf"/>
</dbReference>
<feature type="transmembrane region" description="Helical" evidence="8">
    <location>
        <begin position="194"/>
        <end position="215"/>
    </location>
</feature>
<dbReference type="InterPro" id="IPR003661">
    <property type="entry name" value="HisK_dim/P_dom"/>
</dbReference>
<evidence type="ECO:0000256" key="7">
    <source>
        <dbReference type="SAM" id="Coils"/>
    </source>
</evidence>
<evidence type="ECO:0000256" key="4">
    <source>
        <dbReference type="ARBA" id="ARBA00022679"/>
    </source>
</evidence>
<feature type="domain" description="Histidine kinase" evidence="9">
    <location>
        <begin position="419"/>
        <end position="638"/>
    </location>
</feature>
<keyword evidence="5 10" id="KW-0418">Kinase</keyword>
<gene>
    <name evidence="10" type="primary">sasA_178</name>
    <name evidence="10" type="ORF">SDC9_64357</name>
</gene>
<dbReference type="Gene3D" id="3.30.565.10">
    <property type="entry name" value="Histidine kinase-like ATPase, C-terminal domain"/>
    <property type="match status" value="1"/>
</dbReference>
<feature type="transmembrane region" description="Helical" evidence="8">
    <location>
        <begin position="12"/>
        <end position="32"/>
    </location>
</feature>
<feature type="transmembrane region" description="Helical" evidence="8">
    <location>
        <begin position="132"/>
        <end position="149"/>
    </location>
</feature>
<dbReference type="EC" id="2.7.13.3" evidence="2"/>
<keyword evidence="3" id="KW-0597">Phosphoprotein</keyword>
<dbReference type="InterPro" id="IPR050736">
    <property type="entry name" value="Sensor_HK_Regulatory"/>
</dbReference>
<dbReference type="SMART" id="SM00387">
    <property type="entry name" value="HATPase_c"/>
    <property type="match status" value="1"/>
</dbReference>